<protein>
    <submittedName>
        <fullName evidence="1">Transposase</fullName>
    </submittedName>
</protein>
<feature type="non-terminal residue" evidence="1">
    <location>
        <position position="80"/>
    </location>
</feature>
<dbReference type="EMBL" id="SWBR01000002">
    <property type="protein sequence ID" value="TKC10901.1"/>
    <property type="molecule type" value="Genomic_DNA"/>
</dbReference>
<accession>A0A4U1CJW2</accession>
<dbReference type="GO" id="GO:0043565">
    <property type="term" value="F:sequence-specific DNA binding"/>
    <property type="evidence" value="ECO:0007669"/>
    <property type="project" value="InterPro"/>
</dbReference>
<name>A0A4U1CJW2_9SPHI</name>
<dbReference type="RefSeq" id="WP_136841204.1">
    <property type="nucleotide sequence ID" value="NZ_SWBR01000002.1"/>
</dbReference>
<proteinExistence type="predicted"/>
<dbReference type="OrthoDB" id="711196at2"/>
<sequence>MERPRKGKAGSNPVTYDESFKIAVAREYLEGKLSQSQLGRKHGLNSGEVVRYFVNWYKKNIGKSQPGATVPEDPQPSNTS</sequence>
<gene>
    <name evidence="2" type="ORF">FA048_12085</name>
    <name evidence="1" type="ORF">FA048_14730</name>
</gene>
<organism evidence="1 3">
    <name type="scientific">Pedobacter polaris</name>
    <dbReference type="NCBI Taxonomy" id="2571273"/>
    <lineage>
        <taxon>Bacteria</taxon>
        <taxon>Pseudomonadati</taxon>
        <taxon>Bacteroidota</taxon>
        <taxon>Sphingobacteriia</taxon>
        <taxon>Sphingobacteriales</taxon>
        <taxon>Sphingobacteriaceae</taxon>
        <taxon>Pedobacter</taxon>
    </lineage>
</organism>
<reference evidence="1 3" key="1">
    <citation type="submission" date="2019-04" db="EMBL/GenBank/DDBJ databases">
        <title>Pedobacter sp. RP-3-22 sp. nov., isolated from Arctic soil.</title>
        <authorList>
            <person name="Dahal R.H."/>
            <person name="Kim D.-U."/>
        </authorList>
    </citation>
    <scope>NUCLEOTIDE SEQUENCE [LARGE SCALE GENOMIC DNA]</scope>
    <source>
        <strain evidence="1 3">RP-3-22</strain>
    </source>
</reference>
<evidence type="ECO:0000313" key="3">
    <source>
        <dbReference type="Proteomes" id="UP000309488"/>
    </source>
</evidence>
<dbReference type="InterPro" id="IPR010921">
    <property type="entry name" value="Trp_repressor/repl_initiator"/>
</dbReference>
<comment type="caution">
    <text evidence="1">The sequence shown here is derived from an EMBL/GenBank/DDBJ whole genome shotgun (WGS) entry which is preliminary data.</text>
</comment>
<evidence type="ECO:0000313" key="1">
    <source>
        <dbReference type="EMBL" id="TKC06469.1"/>
    </source>
</evidence>
<dbReference type="Proteomes" id="UP000309488">
    <property type="component" value="Unassembled WGS sequence"/>
</dbReference>
<dbReference type="AlphaFoldDB" id="A0A4U1CJW2"/>
<keyword evidence="3" id="KW-1185">Reference proteome</keyword>
<evidence type="ECO:0000313" key="2">
    <source>
        <dbReference type="EMBL" id="TKC10901.1"/>
    </source>
</evidence>
<dbReference type="SUPFAM" id="SSF48295">
    <property type="entry name" value="TrpR-like"/>
    <property type="match status" value="1"/>
</dbReference>
<dbReference type="EMBL" id="SWBR01000004">
    <property type="protein sequence ID" value="TKC06469.1"/>
    <property type="molecule type" value="Genomic_DNA"/>
</dbReference>